<dbReference type="EMBL" id="DF970184">
    <property type="protein sequence ID" value="GAP66027.1"/>
    <property type="molecule type" value="Genomic_DNA"/>
</dbReference>
<dbReference type="HOGENOM" id="CLU_000445_70_50_6"/>
<dbReference type="SUPFAM" id="SSF141868">
    <property type="entry name" value="EAL domain-like"/>
    <property type="match status" value="1"/>
</dbReference>
<dbReference type="RefSeq" id="WP_062536330.1">
    <property type="nucleotide sequence ID" value="NZ_DF970184.1"/>
</dbReference>
<evidence type="ECO:0000259" key="3">
    <source>
        <dbReference type="PROSITE" id="PS50887"/>
    </source>
</evidence>
<dbReference type="InterPro" id="IPR035919">
    <property type="entry name" value="EAL_sf"/>
</dbReference>
<dbReference type="Gene3D" id="3.20.20.450">
    <property type="entry name" value="EAL domain"/>
    <property type="match status" value="1"/>
</dbReference>
<dbReference type="AlphaFoldDB" id="A0A0K8QNN1"/>
<organism evidence="5">
    <name type="scientific">Mizugakiibacter sediminis</name>
    <dbReference type="NCBI Taxonomy" id="1475481"/>
    <lineage>
        <taxon>Bacteria</taxon>
        <taxon>Pseudomonadati</taxon>
        <taxon>Pseudomonadota</taxon>
        <taxon>Gammaproteobacteria</taxon>
        <taxon>Lysobacterales</taxon>
        <taxon>Rhodanobacteraceae</taxon>
        <taxon>Mizugakiibacter</taxon>
    </lineage>
</organism>
<dbReference type="InterPro" id="IPR052155">
    <property type="entry name" value="Biofilm_reg_signaling"/>
</dbReference>
<dbReference type="InterPro" id="IPR007891">
    <property type="entry name" value="CHASE3"/>
</dbReference>
<feature type="transmembrane region" description="Helical" evidence="1">
    <location>
        <begin position="187"/>
        <end position="208"/>
    </location>
</feature>
<reference evidence="5" key="2">
    <citation type="submission" date="2015-08" db="EMBL/GenBank/DDBJ databases">
        <title>Complete DNA Sequence of Pseudomonas syringae pv. actinidiae, the Causal Agent of Kiwifruit Canker Disease.</title>
        <authorList>
            <person name="Rikkerink E.H.A."/>
            <person name="Fineran P.C."/>
        </authorList>
    </citation>
    <scope>NUCLEOTIDE SEQUENCE</scope>
    <source>
        <strain evidence="5">SkMP5</strain>
    </source>
</reference>
<evidence type="ECO:0000256" key="1">
    <source>
        <dbReference type="SAM" id="Phobius"/>
    </source>
</evidence>
<keyword evidence="1" id="KW-1133">Transmembrane helix</keyword>
<dbReference type="CDD" id="cd01949">
    <property type="entry name" value="GGDEF"/>
    <property type="match status" value="1"/>
</dbReference>
<dbReference type="InterPro" id="IPR001633">
    <property type="entry name" value="EAL_dom"/>
</dbReference>
<dbReference type="SMART" id="SM00052">
    <property type="entry name" value="EAL"/>
    <property type="match status" value="1"/>
</dbReference>
<dbReference type="PROSITE" id="PS50887">
    <property type="entry name" value="GGDEF"/>
    <property type="match status" value="1"/>
</dbReference>
<name>A0A0K8QNN1_9GAMM</name>
<dbReference type="PANTHER" id="PTHR44757:SF2">
    <property type="entry name" value="BIOFILM ARCHITECTURE MAINTENANCE PROTEIN MBAA"/>
    <property type="match status" value="1"/>
</dbReference>
<evidence type="ECO:0000313" key="6">
    <source>
        <dbReference type="Proteomes" id="UP000253740"/>
    </source>
</evidence>
<evidence type="ECO:0000259" key="2">
    <source>
        <dbReference type="PROSITE" id="PS50883"/>
    </source>
</evidence>
<dbReference type="Pfam" id="PF05227">
    <property type="entry name" value="CHASE3"/>
    <property type="match status" value="1"/>
</dbReference>
<dbReference type="PANTHER" id="PTHR44757">
    <property type="entry name" value="DIGUANYLATE CYCLASE DGCP"/>
    <property type="match status" value="1"/>
</dbReference>
<gene>
    <name evidence="4" type="ORF">MBSD_2402</name>
    <name evidence="5" type="ORF">MBSD_n1329</name>
</gene>
<sequence>MPLGQTAVERKVLAAFAVAALVLGTLGAITYRHANAFLKLEAQRLHVRDQIAVLHAVRASAEAAEAGVRGYLLSGDAAHLEPYRDAQRDLDARLVALRQAFADAPADARSVDALTERTRARIEHLGLILELYRRDGLAAAQQEVRSGRGKRLMDDIRGDVARLEADRETLLADAVARAGANIRATRIAATALLAFALLAFVLTYVAVVRELREKRRLRQQLGLIASRDPLTQLHTRSVLLDWMRYSLALAQREGGRTALLRINLDGFAEVNARLGADAGDAALREAARRFADTARESDLLARIDGDEFALLIPSAINAGESATLARRLIDALGQPLVSGLFEHHIGASIGIAEYPLDGAAPAHLMQAADEALRRAKAEGKNRFCFYSDALQAGATRREILNRDLQRALDRREFHLHYQPQIALSDGRVSAVEALLRWEHPQLGRVGPDEFVPLAERNGMILPIGVWVLRTALAQLAQWRAALAPGLRLAVNIAPEQLADSHFPHALLDALQRHGLPPDAVELEIVERALLQEHRNSELMTLKAYGLRLAIDDFGTGYSSLGYLKRFAIDAIKIDRSFVAGLPHDTHDAALTRSILAMARELDITVIAEGVETRAQRDFLQAHGCGFAQGFHFCRPLDADGLERWYRGGARAGAPA</sequence>
<dbReference type="InterPro" id="IPR043128">
    <property type="entry name" value="Rev_trsase/Diguanyl_cyclase"/>
</dbReference>
<dbReference type="NCBIfam" id="TIGR00254">
    <property type="entry name" value="GGDEF"/>
    <property type="match status" value="1"/>
</dbReference>
<keyword evidence="1" id="KW-0472">Membrane</keyword>
<dbReference type="Proteomes" id="UP000253740">
    <property type="component" value="Unassembled WGS sequence"/>
</dbReference>
<dbReference type="CDD" id="cd19410">
    <property type="entry name" value="HK9-like_sensor"/>
    <property type="match status" value="1"/>
</dbReference>
<dbReference type="PROSITE" id="PS50883">
    <property type="entry name" value="EAL"/>
    <property type="match status" value="1"/>
</dbReference>
<keyword evidence="6" id="KW-1185">Reference proteome</keyword>
<dbReference type="CDD" id="cd01948">
    <property type="entry name" value="EAL"/>
    <property type="match status" value="1"/>
</dbReference>
<dbReference type="Pfam" id="PF00990">
    <property type="entry name" value="GGDEF"/>
    <property type="match status" value="1"/>
</dbReference>
<evidence type="ECO:0000313" key="5">
    <source>
        <dbReference type="EMBL" id="GAP66027.1"/>
    </source>
</evidence>
<accession>A0A0K8QNN1</accession>
<evidence type="ECO:0000313" key="4">
    <source>
        <dbReference type="EMBL" id="GAN45835.1"/>
    </source>
</evidence>
<dbReference type="EMBL" id="DF952402">
    <property type="protein sequence ID" value="GAN45835.1"/>
    <property type="molecule type" value="Genomic_DNA"/>
</dbReference>
<feature type="domain" description="EAL" evidence="2">
    <location>
        <begin position="397"/>
        <end position="649"/>
    </location>
</feature>
<reference evidence="4" key="1">
    <citation type="submission" date="2015-03" db="EMBL/GenBank/DDBJ databases">
        <title>Draft genome sequence of Mizugakiibacter sediminis skMP5.</title>
        <authorList>
            <person name="Watanabe T."/>
            <person name="Kojima H."/>
            <person name="Fukui M."/>
        </authorList>
    </citation>
    <scope>NUCLEOTIDE SEQUENCE</scope>
    <source>
        <strain evidence="4">SkMP5</strain>
    </source>
</reference>
<dbReference type="Gene3D" id="3.30.70.270">
    <property type="match status" value="1"/>
</dbReference>
<dbReference type="InterPro" id="IPR029787">
    <property type="entry name" value="Nucleotide_cyclase"/>
</dbReference>
<proteinExistence type="predicted"/>
<feature type="domain" description="GGDEF" evidence="3">
    <location>
        <begin position="255"/>
        <end position="388"/>
    </location>
</feature>
<dbReference type="SUPFAM" id="SSF55073">
    <property type="entry name" value="Nucleotide cyclase"/>
    <property type="match status" value="1"/>
</dbReference>
<protein>
    <submittedName>
        <fullName evidence="4 5">Diguanylate cyclase</fullName>
    </submittedName>
</protein>
<keyword evidence="1" id="KW-0812">Transmembrane</keyword>
<dbReference type="InterPro" id="IPR000160">
    <property type="entry name" value="GGDEF_dom"/>
</dbReference>
<dbReference type="STRING" id="1475481.GCA_000953855_01347"/>
<dbReference type="SMART" id="SM00267">
    <property type="entry name" value="GGDEF"/>
    <property type="match status" value="1"/>
</dbReference>
<dbReference type="Pfam" id="PF00563">
    <property type="entry name" value="EAL"/>
    <property type="match status" value="1"/>
</dbReference>